<dbReference type="RefSeq" id="WP_138126748.1">
    <property type="nucleotide sequence ID" value="NZ_SWLG01000007.1"/>
</dbReference>
<reference evidence="4 5" key="1">
    <citation type="submission" date="2019-04" db="EMBL/GenBank/DDBJ databases">
        <title>Bacillus caeni sp. nov., a bacterium isolated from mangrove sediment.</title>
        <authorList>
            <person name="Huang H."/>
            <person name="Mo K."/>
            <person name="Hu Y."/>
        </authorList>
    </citation>
    <scope>NUCLEOTIDE SEQUENCE [LARGE SCALE GENOMIC DNA]</scope>
    <source>
        <strain evidence="4 5">HB172195</strain>
    </source>
</reference>
<dbReference type="Gene3D" id="1.10.10.60">
    <property type="entry name" value="Homeodomain-like"/>
    <property type="match status" value="1"/>
</dbReference>
<evidence type="ECO:0000256" key="1">
    <source>
        <dbReference type="ARBA" id="ARBA00023125"/>
    </source>
</evidence>
<dbReference type="GO" id="GO:0003677">
    <property type="term" value="F:DNA binding"/>
    <property type="evidence" value="ECO:0007669"/>
    <property type="project" value="UniProtKB-UniRule"/>
</dbReference>
<keyword evidence="1 2" id="KW-0238">DNA-binding</keyword>
<dbReference type="InterPro" id="IPR009057">
    <property type="entry name" value="Homeodomain-like_sf"/>
</dbReference>
<gene>
    <name evidence="4" type="ORF">FCL54_12045</name>
</gene>
<feature type="DNA-binding region" description="H-T-H motif" evidence="2">
    <location>
        <begin position="30"/>
        <end position="49"/>
    </location>
</feature>
<dbReference type="EMBL" id="SWLG01000007">
    <property type="protein sequence ID" value="TLS37249.1"/>
    <property type="molecule type" value="Genomic_DNA"/>
</dbReference>
<keyword evidence="5" id="KW-1185">Reference proteome</keyword>
<dbReference type="SUPFAM" id="SSF48498">
    <property type="entry name" value="Tetracyclin repressor-like, C-terminal domain"/>
    <property type="match status" value="1"/>
</dbReference>
<dbReference type="OrthoDB" id="509229at2"/>
<dbReference type="PROSITE" id="PS50977">
    <property type="entry name" value="HTH_TETR_2"/>
    <property type="match status" value="1"/>
</dbReference>
<dbReference type="PRINTS" id="PR00455">
    <property type="entry name" value="HTHTETR"/>
</dbReference>
<dbReference type="InterPro" id="IPR036271">
    <property type="entry name" value="Tet_transcr_reg_TetR-rel_C_sf"/>
</dbReference>
<dbReference type="InterPro" id="IPR001647">
    <property type="entry name" value="HTH_TetR"/>
</dbReference>
<dbReference type="AlphaFoldDB" id="A0A5R9F424"/>
<sequence length="197" mass="23112">MEVQTSQNTADKIKAVSLSLFARKGFEGTSLAEIASRVGIKKPSLYAHFKNKEDIFLAVIDKVMADYIAYFETVANKLVNRQAEEKLFILLKENTDYLRDEELGLIWKRMMLFPHETLKEKLKEKFLASEEKMTGTILAILKELKEDGIIQENTEEVLDAYYCLMDGTFEQVFYYPEIEHKRRLQHSWQVFWKGIKR</sequence>
<evidence type="ECO:0000256" key="2">
    <source>
        <dbReference type="PROSITE-ProRule" id="PRU00335"/>
    </source>
</evidence>
<comment type="caution">
    <text evidence="4">The sequence shown here is derived from an EMBL/GenBank/DDBJ whole genome shotgun (WGS) entry which is preliminary data.</text>
</comment>
<dbReference type="SUPFAM" id="SSF46689">
    <property type="entry name" value="Homeodomain-like"/>
    <property type="match status" value="1"/>
</dbReference>
<accession>A0A5R9F424</accession>
<evidence type="ECO:0000313" key="4">
    <source>
        <dbReference type="EMBL" id="TLS37249.1"/>
    </source>
</evidence>
<dbReference type="Proteomes" id="UP000308230">
    <property type="component" value="Unassembled WGS sequence"/>
</dbReference>
<evidence type="ECO:0000313" key="5">
    <source>
        <dbReference type="Proteomes" id="UP000308230"/>
    </source>
</evidence>
<proteinExistence type="predicted"/>
<name>A0A5R9F424_9BACL</name>
<protein>
    <submittedName>
        <fullName evidence="4">TetR/AcrR family transcriptional regulator</fullName>
    </submittedName>
</protein>
<dbReference type="Gene3D" id="1.10.357.10">
    <property type="entry name" value="Tetracycline Repressor, domain 2"/>
    <property type="match status" value="1"/>
</dbReference>
<organism evidence="4 5">
    <name type="scientific">Exobacillus caeni</name>
    <dbReference type="NCBI Taxonomy" id="2574798"/>
    <lineage>
        <taxon>Bacteria</taxon>
        <taxon>Bacillati</taxon>
        <taxon>Bacillota</taxon>
        <taxon>Bacilli</taxon>
        <taxon>Bacillales</taxon>
        <taxon>Guptibacillaceae</taxon>
        <taxon>Exobacillus</taxon>
    </lineage>
</organism>
<evidence type="ECO:0000259" key="3">
    <source>
        <dbReference type="PROSITE" id="PS50977"/>
    </source>
</evidence>
<dbReference type="Pfam" id="PF00440">
    <property type="entry name" value="TetR_N"/>
    <property type="match status" value="1"/>
</dbReference>
<feature type="domain" description="HTH tetR-type" evidence="3">
    <location>
        <begin position="7"/>
        <end position="67"/>
    </location>
</feature>
<dbReference type="PANTHER" id="PTHR43479:SF11">
    <property type="entry name" value="ACREF_ENVCD OPERON REPRESSOR-RELATED"/>
    <property type="match status" value="1"/>
</dbReference>
<dbReference type="InterPro" id="IPR050624">
    <property type="entry name" value="HTH-type_Tx_Regulator"/>
</dbReference>
<dbReference type="PANTHER" id="PTHR43479">
    <property type="entry name" value="ACREF/ENVCD OPERON REPRESSOR-RELATED"/>
    <property type="match status" value="1"/>
</dbReference>